<gene>
    <name evidence="3" type="ORF">E3J32_00205</name>
</gene>
<evidence type="ECO:0000313" key="4">
    <source>
        <dbReference type="Proteomes" id="UP000315669"/>
    </source>
</evidence>
<evidence type="ECO:0000259" key="2">
    <source>
        <dbReference type="PROSITE" id="PS51831"/>
    </source>
</evidence>
<dbReference type="Pfam" id="PF01966">
    <property type="entry name" value="HD"/>
    <property type="match status" value="1"/>
</dbReference>
<keyword evidence="1" id="KW-1133">Transmembrane helix</keyword>
<dbReference type="SMART" id="SM00471">
    <property type="entry name" value="HDc"/>
    <property type="match status" value="1"/>
</dbReference>
<feature type="domain" description="HD" evidence="2">
    <location>
        <begin position="276"/>
        <end position="424"/>
    </location>
</feature>
<dbReference type="InterPro" id="IPR011621">
    <property type="entry name" value="Metal-dep_PHydrolase_7TM_intra"/>
</dbReference>
<dbReference type="PROSITE" id="PS51831">
    <property type="entry name" value="HD"/>
    <property type="match status" value="1"/>
</dbReference>
<dbReference type="PANTHER" id="PTHR36442:SF1">
    <property type="entry name" value="CYCLIC-DI-AMP PHOSPHODIESTERASE PGPH"/>
    <property type="match status" value="1"/>
</dbReference>
<dbReference type="Pfam" id="PF07698">
    <property type="entry name" value="7TM-7TMR_HD"/>
    <property type="match status" value="1"/>
</dbReference>
<feature type="transmembrane region" description="Helical" evidence="1">
    <location>
        <begin position="192"/>
        <end position="211"/>
    </location>
</feature>
<dbReference type="NCBIfam" id="TIGR00277">
    <property type="entry name" value="HDIG"/>
    <property type="match status" value="1"/>
</dbReference>
<accession>A0A523Y4S7</accession>
<sequence length="496" mass="55174">MKIMKEKRRVVKRVTKINSSKDKKIQIRNLFVLAKGHFQKWLWGSGVIVGLALIFLLPGTRETDWFKQIGLISLVILSVFVLFIYLRRFWPEFLLSRPLSLLGILIVSMAAIGKVIILLPQVPDYFIPIAFLSILVSLLFTPVLSAIITLLLVILFAVNTQNLGILPILTIGGMVGAYTASFIHQRTDLTKGGLYVGISNVLAILAVGLVGNHSLSYILTMSLWGIGSGFFSSILVMAVLPYLETYFGITTDIRLLELGNLNLPLLNRLTIEAPGTYYHTIMVASLAEAGADAIGANSLLVRIGAYYHDIGKIVRPHFFFENAGSSENNHHQKVTPNLSSVIIISHLKDGVEMAQDNRLPQVIIDIIREHHGTGLIAHFYREALLKGDKKNKELIGEENFRYPGPKPQSKEAAIVMLADSVEADFRFLPRRNIKSIETQVGKVIGNKLRDGQLDECDLTLREIAKITQAFSRTLAGVVHTRGRYPEEMLKKESKIG</sequence>
<dbReference type="InterPro" id="IPR003607">
    <property type="entry name" value="HD/PDEase_dom"/>
</dbReference>
<dbReference type="Gene3D" id="1.10.3210.10">
    <property type="entry name" value="Hypothetical protein af1432"/>
    <property type="match status" value="1"/>
</dbReference>
<dbReference type="InterPro" id="IPR006675">
    <property type="entry name" value="HDIG_dom"/>
</dbReference>
<feature type="transmembrane region" description="Helical" evidence="1">
    <location>
        <begin position="163"/>
        <end position="180"/>
    </location>
</feature>
<feature type="transmembrane region" description="Helical" evidence="1">
    <location>
        <begin position="98"/>
        <end position="119"/>
    </location>
</feature>
<dbReference type="InterPro" id="IPR052722">
    <property type="entry name" value="PgpH_phosphodiesterase"/>
</dbReference>
<feature type="transmembrane region" description="Helical" evidence="1">
    <location>
        <begin position="223"/>
        <end position="243"/>
    </location>
</feature>
<dbReference type="SUPFAM" id="SSF109604">
    <property type="entry name" value="HD-domain/PDEase-like"/>
    <property type="match status" value="1"/>
</dbReference>
<keyword evidence="1" id="KW-0812">Transmembrane</keyword>
<organism evidence="3 4">
    <name type="scientific">Aerophobetes bacterium</name>
    <dbReference type="NCBI Taxonomy" id="2030807"/>
    <lineage>
        <taxon>Bacteria</taxon>
        <taxon>Candidatus Aerophobota</taxon>
    </lineage>
</organism>
<feature type="transmembrane region" description="Helical" evidence="1">
    <location>
        <begin position="41"/>
        <end position="59"/>
    </location>
</feature>
<dbReference type="PANTHER" id="PTHR36442">
    <property type="entry name" value="CYCLIC-DI-AMP PHOSPHODIESTERASE PGPH"/>
    <property type="match status" value="1"/>
</dbReference>
<proteinExistence type="predicted"/>
<feature type="transmembrane region" description="Helical" evidence="1">
    <location>
        <begin position="125"/>
        <end position="156"/>
    </location>
</feature>
<dbReference type="InterPro" id="IPR006674">
    <property type="entry name" value="HD_domain"/>
</dbReference>
<name>A0A523Y4S7_UNCAE</name>
<protein>
    <submittedName>
        <fullName evidence="3">HDIG domain-containing protein</fullName>
    </submittedName>
</protein>
<dbReference type="AlphaFoldDB" id="A0A523Y4S7"/>
<reference evidence="3 4" key="1">
    <citation type="submission" date="2019-03" db="EMBL/GenBank/DDBJ databases">
        <title>Metabolic potential of uncultured bacteria and archaea associated with petroleum seepage in deep-sea sediments.</title>
        <authorList>
            <person name="Dong X."/>
            <person name="Hubert C."/>
        </authorList>
    </citation>
    <scope>NUCLEOTIDE SEQUENCE [LARGE SCALE GENOMIC DNA]</scope>
    <source>
        <strain evidence="3">E29_bin25</strain>
    </source>
</reference>
<comment type="caution">
    <text evidence="3">The sequence shown here is derived from an EMBL/GenBank/DDBJ whole genome shotgun (WGS) entry which is preliminary data.</text>
</comment>
<dbReference type="CDD" id="cd00077">
    <property type="entry name" value="HDc"/>
    <property type="match status" value="1"/>
</dbReference>
<dbReference type="EMBL" id="SOII01000014">
    <property type="protein sequence ID" value="TET86555.1"/>
    <property type="molecule type" value="Genomic_DNA"/>
</dbReference>
<keyword evidence="1" id="KW-0472">Membrane</keyword>
<evidence type="ECO:0000256" key="1">
    <source>
        <dbReference type="SAM" id="Phobius"/>
    </source>
</evidence>
<dbReference type="Proteomes" id="UP000315669">
    <property type="component" value="Unassembled WGS sequence"/>
</dbReference>
<feature type="transmembrane region" description="Helical" evidence="1">
    <location>
        <begin position="65"/>
        <end position="86"/>
    </location>
</feature>
<evidence type="ECO:0000313" key="3">
    <source>
        <dbReference type="EMBL" id="TET86555.1"/>
    </source>
</evidence>